<dbReference type="OrthoDB" id="10563212at2759"/>
<feature type="region of interest" description="Disordered" evidence="1">
    <location>
        <begin position="87"/>
        <end position="106"/>
    </location>
</feature>
<feature type="region of interest" description="Disordered" evidence="1">
    <location>
        <begin position="123"/>
        <end position="286"/>
    </location>
</feature>
<sequence>MDSATYAGGQRGVVHSLFSSSTMPSSGSQRTVGITHFYNSRNVGIEDSTFCARDDGSQEHPGGRISFGDATQGMVIKGSMIHLTAGSPPGGYSSLPPPPPPGSLHGMYGSPYGPPYGGPYPPYPPYGTYPPPPPPSLRFYPNGLPIEYSPTSPWPGYGPPPAPYEPPPPLNTEMNPTRPSRRGHSSIPTPSETIRHERRRKSPRAAREVSPSSPPRPASMSRTTPIDTRAPAPKNAEPLIPMRPMSPLSPLESMDEDDPSDSTENLGLNAEVASESSNMNWPRTSS</sequence>
<feature type="compositionally biased region" description="Pro residues" evidence="1">
    <location>
        <begin position="152"/>
        <end position="170"/>
    </location>
</feature>
<organism evidence="2 3">
    <name type="scientific">Cyclocybe aegerita</name>
    <name type="common">Black poplar mushroom</name>
    <name type="synonym">Agrocybe aegerita</name>
    <dbReference type="NCBI Taxonomy" id="1973307"/>
    <lineage>
        <taxon>Eukaryota</taxon>
        <taxon>Fungi</taxon>
        <taxon>Dikarya</taxon>
        <taxon>Basidiomycota</taxon>
        <taxon>Agaricomycotina</taxon>
        <taxon>Agaricomycetes</taxon>
        <taxon>Agaricomycetidae</taxon>
        <taxon>Agaricales</taxon>
        <taxon>Agaricineae</taxon>
        <taxon>Bolbitiaceae</taxon>
        <taxon>Cyclocybe</taxon>
    </lineage>
</organism>
<feature type="compositionally biased region" description="Polar residues" evidence="1">
    <location>
        <begin position="274"/>
        <end position="286"/>
    </location>
</feature>
<evidence type="ECO:0000256" key="1">
    <source>
        <dbReference type="SAM" id="MobiDB-lite"/>
    </source>
</evidence>
<accession>A0A8S0WBC8</accession>
<proteinExistence type="predicted"/>
<gene>
    <name evidence="2" type="ORF">AAE3_LOCUS11808</name>
</gene>
<dbReference type="AlphaFoldDB" id="A0A8S0WBC8"/>
<protein>
    <submittedName>
        <fullName evidence="2">Uncharacterized protein</fullName>
    </submittedName>
</protein>
<comment type="caution">
    <text evidence="2">The sequence shown here is derived from an EMBL/GenBank/DDBJ whole genome shotgun (WGS) entry which is preliminary data.</text>
</comment>
<feature type="compositionally biased region" description="Pro residues" evidence="1">
    <location>
        <begin position="123"/>
        <end position="136"/>
    </location>
</feature>
<keyword evidence="3" id="KW-1185">Reference proteome</keyword>
<dbReference type="EMBL" id="CACVBS010000079">
    <property type="protein sequence ID" value="CAA7269738.1"/>
    <property type="molecule type" value="Genomic_DNA"/>
</dbReference>
<evidence type="ECO:0000313" key="3">
    <source>
        <dbReference type="Proteomes" id="UP000467700"/>
    </source>
</evidence>
<dbReference type="Proteomes" id="UP000467700">
    <property type="component" value="Unassembled WGS sequence"/>
</dbReference>
<reference evidence="2 3" key="1">
    <citation type="submission" date="2020-01" db="EMBL/GenBank/DDBJ databases">
        <authorList>
            <person name="Gupta K D."/>
        </authorList>
    </citation>
    <scope>NUCLEOTIDE SEQUENCE [LARGE SCALE GENOMIC DNA]</scope>
</reference>
<evidence type="ECO:0000313" key="2">
    <source>
        <dbReference type="EMBL" id="CAA7269738.1"/>
    </source>
</evidence>
<name>A0A8S0WBC8_CYCAE</name>